<dbReference type="Gene3D" id="3.40.50.1820">
    <property type="entry name" value="alpha/beta hydrolase"/>
    <property type="match status" value="1"/>
</dbReference>
<dbReference type="GeneID" id="25730241"/>
<dbReference type="RefSeq" id="XP_013894144.1">
    <property type="nucleotide sequence ID" value="XM_014038690.1"/>
</dbReference>
<dbReference type="KEGG" id="mng:MNEG_12839"/>
<dbReference type="Proteomes" id="UP000054498">
    <property type="component" value="Unassembled WGS sequence"/>
</dbReference>
<protein>
    <recommendedName>
        <fullName evidence="1">AB hydrolase-1 domain-containing protein</fullName>
    </recommendedName>
</protein>
<dbReference type="Pfam" id="PF12697">
    <property type="entry name" value="Abhydrolase_6"/>
    <property type="match status" value="1"/>
</dbReference>
<dbReference type="AlphaFoldDB" id="A0A0D2LTZ3"/>
<dbReference type="OrthoDB" id="524284at2759"/>
<accession>A0A0D2LTZ3</accession>
<feature type="domain" description="AB hydrolase-1" evidence="1">
    <location>
        <begin position="11"/>
        <end position="86"/>
    </location>
</feature>
<organism evidence="2 3">
    <name type="scientific">Monoraphidium neglectum</name>
    <dbReference type="NCBI Taxonomy" id="145388"/>
    <lineage>
        <taxon>Eukaryota</taxon>
        <taxon>Viridiplantae</taxon>
        <taxon>Chlorophyta</taxon>
        <taxon>core chlorophytes</taxon>
        <taxon>Chlorophyceae</taxon>
        <taxon>CS clade</taxon>
        <taxon>Sphaeropleales</taxon>
        <taxon>Selenastraceae</taxon>
        <taxon>Monoraphidium</taxon>
    </lineage>
</organism>
<dbReference type="InterPro" id="IPR029058">
    <property type="entry name" value="AB_hydrolase_fold"/>
</dbReference>
<sequence>MGDPTVVAQCAAARRSGLFTGVISYNQRCVGRSRGKSRSSSDPDADDLAALCRHLLAQPLPEAAAPARRLVLIGYSYGSCVAAQALSRVPQVRLTG</sequence>
<dbReference type="PANTHER" id="PTHR42103">
    <property type="entry name" value="ALPHA/BETA-HYDROLASES SUPERFAMILY PROTEIN"/>
    <property type="match status" value="1"/>
</dbReference>
<gene>
    <name evidence="2" type="ORF">MNEG_12839</name>
</gene>
<evidence type="ECO:0000313" key="3">
    <source>
        <dbReference type="Proteomes" id="UP000054498"/>
    </source>
</evidence>
<evidence type="ECO:0000313" key="2">
    <source>
        <dbReference type="EMBL" id="KIY95124.1"/>
    </source>
</evidence>
<reference evidence="2 3" key="1">
    <citation type="journal article" date="2013" name="BMC Genomics">
        <title>Reconstruction of the lipid metabolism for the microalga Monoraphidium neglectum from its genome sequence reveals characteristics suitable for biofuel production.</title>
        <authorList>
            <person name="Bogen C."/>
            <person name="Al-Dilaimi A."/>
            <person name="Albersmeier A."/>
            <person name="Wichmann J."/>
            <person name="Grundmann M."/>
            <person name="Rupp O."/>
            <person name="Lauersen K.J."/>
            <person name="Blifernez-Klassen O."/>
            <person name="Kalinowski J."/>
            <person name="Goesmann A."/>
            <person name="Mussgnug J.H."/>
            <person name="Kruse O."/>
        </authorList>
    </citation>
    <scope>NUCLEOTIDE SEQUENCE [LARGE SCALE GENOMIC DNA]</scope>
    <source>
        <strain evidence="2 3">SAG 48.87</strain>
    </source>
</reference>
<dbReference type="STRING" id="145388.A0A0D2LTZ3"/>
<keyword evidence="3" id="KW-1185">Reference proteome</keyword>
<dbReference type="InterPro" id="IPR000073">
    <property type="entry name" value="AB_hydrolase_1"/>
</dbReference>
<proteinExistence type="predicted"/>
<dbReference type="PANTHER" id="PTHR42103:SF2">
    <property type="entry name" value="AB HYDROLASE-1 DOMAIN-CONTAINING PROTEIN"/>
    <property type="match status" value="1"/>
</dbReference>
<dbReference type="SUPFAM" id="SSF53474">
    <property type="entry name" value="alpha/beta-Hydrolases"/>
    <property type="match status" value="1"/>
</dbReference>
<evidence type="ECO:0000259" key="1">
    <source>
        <dbReference type="Pfam" id="PF12697"/>
    </source>
</evidence>
<dbReference type="EMBL" id="KK103684">
    <property type="protein sequence ID" value="KIY95124.1"/>
    <property type="molecule type" value="Genomic_DNA"/>
</dbReference>
<name>A0A0D2LTZ3_9CHLO</name>